<dbReference type="InterPro" id="IPR019262">
    <property type="entry name" value="DUF2272"/>
</dbReference>
<keyword evidence="4" id="KW-1185">Reference proteome</keyword>
<feature type="signal peptide" evidence="1">
    <location>
        <begin position="1"/>
        <end position="18"/>
    </location>
</feature>
<dbReference type="OrthoDB" id="8836344at2"/>
<keyword evidence="1" id="KW-0732">Signal</keyword>
<dbReference type="AlphaFoldDB" id="A0A4R5QA96"/>
<evidence type="ECO:0000256" key="1">
    <source>
        <dbReference type="SAM" id="SignalP"/>
    </source>
</evidence>
<dbReference type="PROSITE" id="PS51257">
    <property type="entry name" value="PROKAR_LIPOPROTEIN"/>
    <property type="match status" value="1"/>
</dbReference>
<feature type="domain" description="DUF2272" evidence="2">
    <location>
        <begin position="68"/>
        <end position="239"/>
    </location>
</feature>
<name>A0A4R5QA96_9PROT</name>
<organism evidence="3 4">
    <name type="scientific">Dankookia rubra</name>
    <dbReference type="NCBI Taxonomy" id="1442381"/>
    <lineage>
        <taxon>Bacteria</taxon>
        <taxon>Pseudomonadati</taxon>
        <taxon>Pseudomonadota</taxon>
        <taxon>Alphaproteobacteria</taxon>
        <taxon>Acetobacterales</taxon>
        <taxon>Roseomonadaceae</taxon>
        <taxon>Dankookia</taxon>
    </lineage>
</organism>
<accession>A0A4R5QA96</accession>
<sequence>MRLAAPILSLLLLLGACAAPRPAPDPPLPYPPAARERMLRIALAEWADWGGLVVAPGQRPPTARAESEPANFPRVLAYWRAVPQDEGAVARNRRLYAAALAGDPDGAALWQEPFWSAAFVSYVMQAAGIDRREFPGDAAHSAYVDALIADAARFPATAPFLPRSPFEVPPRPGDLLCADRGRAPIRDWRERAADQGRFRPMHCDIVVEAAPDHVDAIGGNVLDAVTRTRFAADASGYLLPEPPGAPAWFAIFENRLGRLPPWRETFP</sequence>
<evidence type="ECO:0000313" key="4">
    <source>
        <dbReference type="Proteomes" id="UP000295096"/>
    </source>
</evidence>
<gene>
    <name evidence="3" type="ORF">E2C06_24495</name>
</gene>
<protein>
    <submittedName>
        <fullName evidence="3">DUF2272 domain-containing protein</fullName>
    </submittedName>
</protein>
<proteinExistence type="predicted"/>
<evidence type="ECO:0000313" key="3">
    <source>
        <dbReference type="EMBL" id="TDH59960.1"/>
    </source>
</evidence>
<dbReference type="Pfam" id="PF10030">
    <property type="entry name" value="DUF2272"/>
    <property type="match status" value="1"/>
</dbReference>
<reference evidence="3 4" key="1">
    <citation type="journal article" date="2016" name="J. Microbiol.">
        <title>Dankookia rubra gen. nov., sp. nov., an alphaproteobacterium isolated from sediment of a shallow stream.</title>
        <authorList>
            <person name="Kim W.H."/>
            <person name="Kim D.H."/>
            <person name="Kang K."/>
            <person name="Ahn T.Y."/>
        </authorList>
    </citation>
    <scope>NUCLEOTIDE SEQUENCE [LARGE SCALE GENOMIC DNA]</scope>
    <source>
        <strain evidence="3 4">JCM30602</strain>
    </source>
</reference>
<feature type="chain" id="PRO_5020338279" evidence="1">
    <location>
        <begin position="19"/>
        <end position="267"/>
    </location>
</feature>
<evidence type="ECO:0000259" key="2">
    <source>
        <dbReference type="Pfam" id="PF10030"/>
    </source>
</evidence>
<dbReference type="Proteomes" id="UP000295096">
    <property type="component" value="Unassembled WGS sequence"/>
</dbReference>
<comment type="caution">
    <text evidence="3">The sequence shown here is derived from an EMBL/GenBank/DDBJ whole genome shotgun (WGS) entry which is preliminary data.</text>
</comment>
<dbReference type="RefSeq" id="WP_133291214.1">
    <property type="nucleotide sequence ID" value="NZ_SMSJ01000048.1"/>
</dbReference>
<dbReference type="EMBL" id="SMSJ01000048">
    <property type="protein sequence ID" value="TDH59960.1"/>
    <property type="molecule type" value="Genomic_DNA"/>
</dbReference>